<dbReference type="GO" id="GO:0003727">
    <property type="term" value="F:single-stranded RNA binding"/>
    <property type="evidence" value="ECO:0007669"/>
    <property type="project" value="InterPro"/>
</dbReference>
<evidence type="ECO:0000313" key="7">
    <source>
        <dbReference type="EMBL" id="KMT64608.1"/>
    </source>
</evidence>
<dbReference type="PIRSF" id="PIRSF016821">
    <property type="entry name" value="HSP15"/>
    <property type="match status" value="1"/>
</dbReference>
<evidence type="ECO:0000256" key="2">
    <source>
        <dbReference type="ARBA" id="ARBA00022884"/>
    </source>
</evidence>
<name>A0A0J8GVA9_9ALTE</name>
<dbReference type="GO" id="GO:0034605">
    <property type="term" value="P:cellular response to heat"/>
    <property type="evidence" value="ECO:0007669"/>
    <property type="project" value="InterPro"/>
</dbReference>
<organism evidence="7 8">
    <name type="scientific">Catenovulum maritimum</name>
    <dbReference type="NCBI Taxonomy" id="1513271"/>
    <lineage>
        <taxon>Bacteria</taxon>
        <taxon>Pseudomonadati</taxon>
        <taxon>Pseudomonadota</taxon>
        <taxon>Gammaproteobacteria</taxon>
        <taxon>Alteromonadales</taxon>
        <taxon>Alteromonadaceae</taxon>
        <taxon>Catenovulum</taxon>
    </lineage>
</organism>
<sequence>MKHKSSSEEIKNPTRLDKWLWAARFYKTRAIAKSMVETGKVKYNQQKSKPSRSVEIGAFITVQQGVEIKQIEVLALSETRRSATEAQQLYQETQESIKKRTEQALQRKLQYNNNPSPETKPDKKQRRQLIQVKQQKV</sequence>
<evidence type="ECO:0000256" key="4">
    <source>
        <dbReference type="PIRNR" id="PIRNR016821"/>
    </source>
</evidence>
<dbReference type="SUPFAM" id="SSF55174">
    <property type="entry name" value="Alpha-L RNA-binding motif"/>
    <property type="match status" value="1"/>
</dbReference>
<dbReference type="CDD" id="cd00165">
    <property type="entry name" value="S4"/>
    <property type="match status" value="1"/>
</dbReference>
<keyword evidence="8" id="KW-1185">Reference proteome</keyword>
<gene>
    <name evidence="7" type="ORF">XM47_13255</name>
</gene>
<feature type="region of interest" description="Disordered" evidence="5">
    <location>
        <begin position="108"/>
        <end position="137"/>
    </location>
</feature>
<dbReference type="EMBL" id="LAZL01000022">
    <property type="protein sequence ID" value="KMT64608.1"/>
    <property type="molecule type" value="Genomic_DNA"/>
</dbReference>
<dbReference type="InterPro" id="IPR036986">
    <property type="entry name" value="S4_RNA-bd_sf"/>
</dbReference>
<evidence type="ECO:0000259" key="6">
    <source>
        <dbReference type="SMART" id="SM00363"/>
    </source>
</evidence>
<dbReference type="AlphaFoldDB" id="A0A0J8GVA9"/>
<dbReference type="InterPro" id="IPR002942">
    <property type="entry name" value="S4_RNA-bd"/>
</dbReference>
<evidence type="ECO:0000256" key="3">
    <source>
        <dbReference type="ARBA" id="ARBA00023125"/>
    </source>
</evidence>
<dbReference type="RefSeq" id="WP_048693397.1">
    <property type="nucleotide sequence ID" value="NZ_KQ130495.1"/>
</dbReference>
<feature type="domain" description="RNA-binding S4" evidence="6">
    <location>
        <begin position="14"/>
        <end position="79"/>
    </location>
</feature>
<keyword evidence="2 4" id="KW-0694">RNA-binding</keyword>
<dbReference type="OrthoDB" id="9797176at2"/>
<dbReference type="Gene3D" id="3.10.290.10">
    <property type="entry name" value="RNA-binding S4 domain"/>
    <property type="match status" value="1"/>
</dbReference>
<evidence type="ECO:0000313" key="8">
    <source>
        <dbReference type="Proteomes" id="UP000037600"/>
    </source>
</evidence>
<dbReference type="Pfam" id="PF01479">
    <property type="entry name" value="S4"/>
    <property type="match status" value="1"/>
</dbReference>
<dbReference type="SMART" id="SM00363">
    <property type="entry name" value="S4"/>
    <property type="match status" value="1"/>
</dbReference>
<dbReference type="STRING" id="1513271.XM47_13255"/>
<comment type="similarity">
    <text evidence="1 4">Belongs to the HSP15 family.</text>
</comment>
<reference evidence="7 8" key="1">
    <citation type="submission" date="2015-04" db="EMBL/GenBank/DDBJ databases">
        <title>Draft Genome Sequence of the Novel Agar-Digesting Marine Bacterium Q1.</title>
        <authorList>
            <person name="Li Y."/>
            <person name="Li D."/>
            <person name="Chen G."/>
            <person name="Du Z."/>
        </authorList>
    </citation>
    <scope>NUCLEOTIDE SEQUENCE [LARGE SCALE GENOMIC DNA]</scope>
    <source>
        <strain evidence="7 8">Q1</strain>
    </source>
</reference>
<evidence type="ECO:0000256" key="5">
    <source>
        <dbReference type="SAM" id="MobiDB-lite"/>
    </source>
</evidence>
<protein>
    <recommendedName>
        <fullName evidence="4">Heat shock protein 15</fullName>
    </recommendedName>
</protein>
<proteinExistence type="inferred from homology"/>
<keyword evidence="3 4" id="KW-0238">DNA-binding</keyword>
<dbReference type="PROSITE" id="PS50889">
    <property type="entry name" value="S4"/>
    <property type="match status" value="1"/>
</dbReference>
<comment type="caution">
    <text evidence="7">The sequence shown here is derived from an EMBL/GenBank/DDBJ whole genome shotgun (WGS) entry which is preliminary data.</text>
</comment>
<dbReference type="InterPro" id="IPR025708">
    <property type="entry name" value="HSP15"/>
</dbReference>
<dbReference type="NCBIfam" id="NF007673">
    <property type="entry name" value="PRK10348.1"/>
    <property type="match status" value="1"/>
</dbReference>
<evidence type="ECO:0000256" key="1">
    <source>
        <dbReference type="ARBA" id="ARBA00008396"/>
    </source>
</evidence>
<dbReference type="GO" id="GO:0043023">
    <property type="term" value="F:ribosomal large subunit binding"/>
    <property type="evidence" value="ECO:0007669"/>
    <property type="project" value="InterPro"/>
</dbReference>
<dbReference type="PATRIC" id="fig|1513271.3.peg.2720"/>
<accession>A0A0J8GVA9</accession>
<dbReference type="Proteomes" id="UP000037600">
    <property type="component" value="Unassembled WGS sequence"/>
</dbReference>
<dbReference type="GO" id="GO:0003677">
    <property type="term" value="F:DNA binding"/>
    <property type="evidence" value="ECO:0007669"/>
    <property type="project" value="UniProtKB-KW"/>
</dbReference>